<dbReference type="EMBL" id="KN418857">
    <property type="protein sequence ID" value="KHG21540.1"/>
    <property type="molecule type" value="Genomic_DNA"/>
</dbReference>
<evidence type="ECO:0000313" key="1">
    <source>
        <dbReference type="EMBL" id="KHG21540.1"/>
    </source>
</evidence>
<keyword evidence="2" id="KW-1185">Reference proteome</keyword>
<protein>
    <submittedName>
        <fullName evidence="1">Uncharacterized protein</fullName>
    </submittedName>
</protein>
<reference evidence="2" key="1">
    <citation type="submission" date="2014-09" db="EMBL/GenBank/DDBJ databases">
        <authorList>
            <person name="Mudge J."/>
            <person name="Ramaraj T."/>
            <person name="Lindquist I.E."/>
            <person name="Bharti A.K."/>
            <person name="Sundararajan A."/>
            <person name="Cameron C.T."/>
            <person name="Woodward J.E."/>
            <person name="May G.D."/>
            <person name="Brubaker C."/>
            <person name="Broadhvest J."/>
            <person name="Wilkins T.A."/>
        </authorList>
    </citation>
    <scope>NUCLEOTIDE SEQUENCE</scope>
    <source>
        <strain evidence="2">cv. AKA8401</strain>
    </source>
</reference>
<evidence type="ECO:0000313" key="2">
    <source>
        <dbReference type="Proteomes" id="UP000032142"/>
    </source>
</evidence>
<organism evidence="1 2">
    <name type="scientific">Gossypium arboreum</name>
    <name type="common">Tree cotton</name>
    <name type="synonym">Gossypium nanking</name>
    <dbReference type="NCBI Taxonomy" id="29729"/>
    <lineage>
        <taxon>Eukaryota</taxon>
        <taxon>Viridiplantae</taxon>
        <taxon>Streptophyta</taxon>
        <taxon>Embryophyta</taxon>
        <taxon>Tracheophyta</taxon>
        <taxon>Spermatophyta</taxon>
        <taxon>Magnoliopsida</taxon>
        <taxon>eudicotyledons</taxon>
        <taxon>Gunneridae</taxon>
        <taxon>Pentapetalae</taxon>
        <taxon>rosids</taxon>
        <taxon>malvids</taxon>
        <taxon>Malvales</taxon>
        <taxon>Malvaceae</taxon>
        <taxon>Malvoideae</taxon>
        <taxon>Gossypium</taxon>
    </lineage>
</organism>
<sequence>MLKSSICFTVSTGMSDLFLRFDP</sequence>
<proteinExistence type="predicted"/>
<name>A0A0B0P8Y7_GOSAR</name>
<accession>A0A0B0P8Y7</accession>
<gene>
    <name evidence="1" type="ORF">F383_27361</name>
</gene>
<dbReference type="AlphaFoldDB" id="A0A0B0P8Y7"/>
<dbReference type="Proteomes" id="UP000032142">
    <property type="component" value="Unassembled WGS sequence"/>
</dbReference>